<dbReference type="InterPro" id="IPR051764">
    <property type="entry name" value="Avidin/Streptavidin-rel"/>
</dbReference>
<dbReference type="KEGG" id="mbas:ALGA_2889"/>
<keyword evidence="2" id="KW-0964">Secreted</keyword>
<dbReference type="AlphaFoldDB" id="A0A1Y1CLM5"/>
<dbReference type="InterPro" id="IPR036896">
    <property type="entry name" value="Avidin-like_sf"/>
</dbReference>
<keyword evidence="5" id="KW-1185">Reference proteome</keyword>
<dbReference type="PANTHER" id="PTHR34399">
    <property type="entry name" value="AVIDIN-RELATED"/>
    <property type="match status" value="1"/>
</dbReference>
<evidence type="ECO:0008006" key="6">
    <source>
        <dbReference type="Google" id="ProtNLM"/>
    </source>
</evidence>
<evidence type="ECO:0000313" key="5">
    <source>
        <dbReference type="Proteomes" id="UP000218267"/>
    </source>
</evidence>
<accession>A0A1Y1CLM5</accession>
<dbReference type="PROSITE" id="PS51326">
    <property type="entry name" value="AVIDIN_2"/>
    <property type="match status" value="1"/>
</dbReference>
<keyword evidence="3" id="KW-0732">Signal</keyword>
<dbReference type="GO" id="GO:0005576">
    <property type="term" value="C:extracellular region"/>
    <property type="evidence" value="ECO:0007669"/>
    <property type="project" value="UniProtKB-SubCell"/>
</dbReference>
<evidence type="ECO:0000256" key="2">
    <source>
        <dbReference type="ARBA" id="ARBA00022525"/>
    </source>
</evidence>
<dbReference type="RefSeq" id="WP_096430278.1">
    <property type="nucleotide sequence ID" value="NZ_AP018042.1"/>
</dbReference>
<name>A0A1Y1CLM5_9BACT</name>
<dbReference type="Gene3D" id="2.40.128.30">
    <property type="entry name" value="Avidin-like"/>
    <property type="match status" value="1"/>
</dbReference>
<reference evidence="5" key="2">
    <citation type="journal article" date="2020" name="Antonie Van Leeuwenhoek">
        <title>Labilibaculum antarcticum sp. nov., a novel facultative anaerobic, psychrotorelant bacterium isolated from marine sediment of Antarctica.</title>
        <authorList>
            <person name="Watanabe M."/>
            <person name="Kojima H."/>
            <person name="Fukui M."/>
        </authorList>
    </citation>
    <scope>NUCLEOTIDE SEQUENCE [LARGE SCALE GENOMIC DNA]</scope>
    <source>
        <strain evidence="5">SPP2</strain>
    </source>
</reference>
<dbReference type="Proteomes" id="UP000218267">
    <property type="component" value="Chromosome"/>
</dbReference>
<evidence type="ECO:0000313" key="4">
    <source>
        <dbReference type="EMBL" id="BAX81194.1"/>
    </source>
</evidence>
<reference evidence="4 5" key="1">
    <citation type="journal article" date="2018" name="Mar. Genomics">
        <title>Complete genome sequence of Marinifilaceae bacterium strain SPP2, isolated from the Antarctic marine sediment.</title>
        <authorList>
            <person name="Watanabe M."/>
            <person name="Kojima H."/>
            <person name="Fukui M."/>
        </authorList>
    </citation>
    <scope>NUCLEOTIDE SEQUENCE [LARGE SCALE GENOMIC DNA]</scope>
    <source>
        <strain evidence="4 5">SPP2</strain>
    </source>
</reference>
<dbReference type="PANTHER" id="PTHR34399:SF3">
    <property type="entry name" value="AVID PROTEIN-RELATED"/>
    <property type="match status" value="1"/>
</dbReference>
<dbReference type="Pfam" id="PF01382">
    <property type="entry name" value="Avidin"/>
    <property type="match status" value="1"/>
</dbReference>
<dbReference type="EMBL" id="AP018042">
    <property type="protein sequence ID" value="BAX81194.1"/>
    <property type="molecule type" value="Genomic_DNA"/>
</dbReference>
<dbReference type="SUPFAM" id="SSF50876">
    <property type="entry name" value="Avidin/streptavidin"/>
    <property type="match status" value="1"/>
</dbReference>
<evidence type="ECO:0000256" key="3">
    <source>
        <dbReference type="ARBA" id="ARBA00022729"/>
    </source>
</evidence>
<comment type="subcellular location">
    <subcellularLocation>
        <location evidence="1">Secreted</location>
    </subcellularLocation>
</comment>
<sequence>MKINLNGKWRNQYNSEMDLAVTENRVSGTFQTAIGQPRFEEKFEIIGKINANVIVFMVDFEKYGSLASWTGRFEIDEIGPVIHTMWHLSQSEGGEEEQLAKAILTGVGTFRKP</sequence>
<dbReference type="GO" id="GO:0009374">
    <property type="term" value="F:biotin binding"/>
    <property type="evidence" value="ECO:0007669"/>
    <property type="project" value="InterPro"/>
</dbReference>
<dbReference type="OrthoDB" id="7630888at2"/>
<evidence type="ECO:0000256" key="1">
    <source>
        <dbReference type="ARBA" id="ARBA00004613"/>
    </source>
</evidence>
<protein>
    <recommendedName>
        <fullName evidence="6">Avidin</fullName>
    </recommendedName>
</protein>
<dbReference type="InterPro" id="IPR005468">
    <property type="entry name" value="Avidin/str"/>
</dbReference>
<organism evidence="4 5">
    <name type="scientific">Labilibaculum antarcticum</name>
    <dbReference type="NCBI Taxonomy" id="1717717"/>
    <lineage>
        <taxon>Bacteria</taxon>
        <taxon>Pseudomonadati</taxon>
        <taxon>Bacteroidota</taxon>
        <taxon>Bacteroidia</taxon>
        <taxon>Marinilabiliales</taxon>
        <taxon>Marinifilaceae</taxon>
        <taxon>Labilibaculum</taxon>
    </lineage>
</organism>
<proteinExistence type="predicted"/>
<gene>
    <name evidence="4" type="ORF">ALGA_2889</name>
</gene>